<reference evidence="3 4" key="1">
    <citation type="journal article" date="2015" name="Genome Biol. Evol.">
        <title>Phylogenomic analyses indicate that early fungi evolved digesting cell walls of algal ancestors of land plants.</title>
        <authorList>
            <person name="Chang Y."/>
            <person name="Wang S."/>
            <person name="Sekimoto S."/>
            <person name="Aerts A.L."/>
            <person name="Choi C."/>
            <person name="Clum A."/>
            <person name="LaButti K.M."/>
            <person name="Lindquist E.A."/>
            <person name="Yee Ngan C."/>
            <person name="Ohm R.A."/>
            <person name="Salamov A.A."/>
            <person name="Grigoriev I.V."/>
            <person name="Spatafora J.W."/>
            <person name="Berbee M.L."/>
        </authorList>
    </citation>
    <scope>NUCLEOTIDE SEQUENCE [LARGE SCALE GENOMIC DNA]</scope>
    <source>
        <strain evidence="3 4">JEL478</strain>
    </source>
</reference>
<keyword evidence="4" id="KW-1185">Reference proteome</keyword>
<dbReference type="OrthoDB" id="2154210at2759"/>
<dbReference type="Proteomes" id="UP000070544">
    <property type="component" value="Unassembled WGS sequence"/>
</dbReference>
<keyword evidence="1" id="KW-0175">Coiled coil</keyword>
<feature type="compositionally biased region" description="Basic and acidic residues" evidence="2">
    <location>
        <begin position="1"/>
        <end position="11"/>
    </location>
</feature>
<organism evidence="3 4">
    <name type="scientific">Gonapodya prolifera (strain JEL478)</name>
    <name type="common">Monoblepharis prolifera</name>
    <dbReference type="NCBI Taxonomy" id="1344416"/>
    <lineage>
        <taxon>Eukaryota</taxon>
        <taxon>Fungi</taxon>
        <taxon>Fungi incertae sedis</taxon>
        <taxon>Chytridiomycota</taxon>
        <taxon>Chytridiomycota incertae sedis</taxon>
        <taxon>Monoblepharidomycetes</taxon>
        <taxon>Monoblepharidales</taxon>
        <taxon>Gonapodyaceae</taxon>
        <taxon>Gonapodya</taxon>
    </lineage>
</organism>
<evidence type="ECO:0000256" key="1">
    <source>
        <dbReference type="SAM" id="Coils"/>
    </source>
</evidence>
<dbReference type="AlphaFoldDB" id="A0A139AYV2"/>
<sequence length="189" mass="20636">MATEETSDHQSFDGVPPLPSSTQDPSSHVGLLQHGHEALHSRKGSNVTFAAIGSISPELDPTTSRAIKSTSRITANALTLAQKLRSARDELVRATAKTAQLQKQCGEREREVKTIQDECEEARKEIDKLNKGLEILGKEKMKSEQALKELKDENAFLEALLKEGALGTLAGELIEKEYNALDDKIASES</sequence>
<evidence type="ECO:0000256" key="2">
    <source>
        <dbReference type="SAM" id="MobiDB-lite"/>
    </source>
</evidence>
<dbReference type="EMBL" id="KQ965732">
    <property type="protein sequence ID" value="KXS21880.1"/>
    <property type="molecule type" value="Genomic_DNA"/>
</dbReference>
<gene>
    <name evidence="3" type="ORF">M427DRAFT_280898</name>
</gene>
<feature type="region of interest" description="Disordered" evidence="2">
    <location>
        <begin position="1"/>
        <end position="40"/>
    </location>
</feature>
<evidence type="ECO:0000313" key="4">
    <source>
        <dbReference type="Proteomes" id="UP000070544"/>
    </source>
</evidence>
<proteinExistence type="predicted"/>
<name>A0A139AYV2_GONPJ</name>
<accession>A0A139AYV2</accession>
<feature type="coiled-coil region" evidence="1">
    <location>
        <begin position="84"/>
        <end position="160"/>
    </location>
</feature>
<evidence type="ECO:0000313" key="3">
    <source>
        <dbReference type="EMBL" id="KXS21880.1"/>
    </source>
</evidence>
<protein>
    <submittedName>
        <fullName evidence="3">Uncharacterized protein</fullName>
    </submittedName>
</protein>